<dbReference type="Proteomes" id="UP000472270">
    <property type="component" value="Unassembled WGS sequence"/>
</dbReference>
<feature type="domain" description="Immunoglobulin" evidence="4">
    <location>
        <begin position="16"/>
        <end position="103"/>
    </location>
</feature>
<keyword evidence="2" id="KW-0812">Transmembrane</keyword>
<dbReference type="SUPFAM" id="SSF48726">
    <property type="entry name" value="Immunoglobulin"/>
    <property type="match status" value="2"/>
</dbReference>
<accession>A0A673JND8</accession>
<comment type="subcellular location">
    <subcellularLocation>
        <location evidence="1">Membrane</location>
    </subcellularLocation>
</comment>
<dbReference type="PANTHER" id="PTHR11860:SF87">
    <property type="entry name" value="CMRF35-LIKE MOLECULE 8"/>
    <property type="match status" value="1"/>
</dbReference>
<reference evidence="5" key="1">
    <citation type="submission" date="2025-08" db="UniProtKB">
        <authorList>
            <consortium name="Ensembl"/>
        </authorList>
    </citation>
    <scope>IDENTIFICATION</scope>
</reference>
<proteinExistence type="predicted"/>
<keyword evidence="6" id="KW-1185">Reference proteome</keyword>
<dbReference type="InterPro" id="IPR036179">
    <property type="entry name" value="Ig-like_dom_sf"/>
</dbReference>
<evidence type="ECO:0000313" key="5">
    <source>
        <dbReference type="Ensembl" id="ENSSRHP00000051756.1"/>
    </source>
</evidence>
<organism evidence="5 6">
    <name type="scientific">Sinocyclocheilus rhinocerous</name>
    <dbReference type="NCBI Taxonomy" id="307959"/>
    <lineage>
        <taxon>Eukaryota</taxon>
        <taxon>Metazoa</taxon>
        <taxon>Chordata</taxon>
        <taxon>Craniata</taxon>
        <taxon>Vertebrata</taxon>
        <taxon>Euteleostomi</taxon>
        <taxon>Actinopterygii</taxon>
        <taxon>Neopterygii</taxon>
        <taxon>Teleostei</taxon>
        <taxon>Ostariophysi</taxon>
        <taxon>Cypriniformes</taxon>
        <taxon>Cyprinidae</taxon>
        <taxon>Cyprininae</taxon>
        <taxon>Sinocyclocheilus</taxon>
    </lineage>
</organism>
<dbReference type="InterPro" id="IPR013783">
    <property type="entry name" value="Ig-like_fold"/>
</dbReference>
<evidence type="ECO:0000256" key="2">
    <source>
        <dbReference type="ARBA" id="ARBA00022692"/>
    </source>
</evidence>
<dbReference type="SMART" id="SM00409">
    <property type="entry name" value="IG"/>
    <property type="match status" value="2"/>
</dbReference>
<dbReference type="InterPro" id="IPR003599">
    <property type="entry name" value="Ig_sub"/>
</dbReference>
<dbReference type="Gene3D" id="2.60.40.10">
    <property type="entry name" value="Immunoglobulins"/>
    <property type="match status" value="2"/>
</dbReference>
<dbReference type="Ensembl" id="ENSSRHT00000053215.1">
    <property type="protein sequence ID" value="ENSSRHP00000051756.1"/>
    <property type="gene ID" value="ENSSRHG00000026061.1"/>
</dbReference>
<dbReference type="GO" id="GO:0005886">
    <property type="term" value="C:plasma membrane"/>
    <property type="evidence" value="ECO:0007669"/>
    <property type="project" value="TreeGrafter"/>
</dbReference>
<reference evidence="5" key="2">
    <citation type="submission" date="2025-09" db="UniProtKB">
        <authorList>
            <consortium name="Ensembl"/>
        </authorList>
    </citation>
    <scope>IDENTIFICATION</scope>
</reference>
<keyword evidence="3" id="KW-0472">Membrane</keyword>
<name>A0A673JND8_9TELE</name>
<evidence type="ECO:0000313" key="6">
    <source>
        <dbReference type="Proteomes" id="UP000472270"/>
    </source>
</evidence>
<protein>
    <recommendedName>
        <fullName evidence="4">Immunoglobulin domain-containing protein</fullName>
    </recommendedName>
</protein>
<dbReference type="GO" id="GO:0004888">
    <property type="term" value="F:transmembrane signaling receptor activity"/>
    <property type="evidence" value="ECO:0007669"/>
    <property type="project" value="TreeGrafter"/>
</dbReference>
<evidence type="ECO:0000259" key="4">
    <source>
        <dbReference type="SMART" id="SM00409"/>
    </source>
</evidence>
<sequence length="210" mass="23706">MNLNFSFTGTQDIHTVGKISVQKQQTITIPCLYDQKYVNYPKYMSSGGVWIFSHYVSHSRMSVVDNRTENVFTATLREAEVRDSGTYWCAVTLPGYDIYKPIQLQTVSGYEGGNVTIRCRGASHWCRIRGSCVGRDGGSLERTAVMCDDADALRVTLWQLKTEDSGWYYCSNEDSQMPETGKNSEVTCKNLYEFMTGNKPDTQVLFITSS</sequence>
<evidence type="ECO:0000256" key="3">
    <source>
        <dbReference type="ARBA" id="ARBA00023136"/>
    </source>
</evidence>
<dbReference type="AlphaFoldDB" id="A0A673JND8"/>
<dbReference type="PANTHER" id="PTHR11860">
    <property type="entry name" value="POLYMERIC-IMMUNOGLOBULIN RECEPTOR"/>
    <property type="match status" value="1"/>
</dbReference>
<feature type="domain" description="Immunoglobulin" evidence="4">
    <location>
        <begin position="104"/>
        <end position="189"/>
    </location>
</feature>
<dbReference type="InterPro" id="IPR050671">
    <property type="entry name" value="CD300_family_receptors"/>
</dbReference>
<evidence type="ECO:0000256" key="1">
    <source>
        <dbReference type="ARBA" id="ARBA00004370"/>
    </source>
</evidence>